<dbReference type="PANTHER" id="PTHR46268">
    <property type="entry name" value="STRESS RESPONSE PROTEIN NHAX"/>
    <property type="match status" value="1"/>
</dbReference>
<dbReference type="Gene3D" id="3.40.50.620">
    <property type="entry name" value="HUPs"/>
    <property type="match status" value="2"/>
</dbReference>
<gene>
    <name evidence="3" type="ORF">DDZ15_02450</name>
</gene>
<dbReference type="AlphaFoldDB" id="A0A316TWW3"/>
<sequence>MQRLKTGIAMTKLFKHALVALDLSEASDLILECVPHLSKFGTEKVTLVSVVPIPYSGEKAEFNTDKQRKQLKSYKKQLEEKGFEVRFEIRSGVHFYPPTEIIEQAEKSSADYIVIANRGHSKVQELLMGSTATEVLQRSPLPVYLINVEVEWHDDDTEKRKLVLSRSAGESLDHILYATDFSENAARAFEVVKYFEANGYTRNVTLVHVQGHHYMALSDPATYDEVTRKNQEQLEKLRNQFTDSTREHTDIIVTFGTPAKEIIQASEERGATMIIIGSQGKGFVEKFFLGGVSNQVTRMSTIPVFLIPAERA</sequence>
<reference evidence="3 4" key="1">
    <citation type="submission" date="2018-05" db="EMBL/GenBank/DDBJ databases">
        <title>Rhodohalobacter halophilus gen. nov., sp. nov., a moderately halophilic member of the family Balneolaceae.</title>
        <authorList>
            <person name="Liu Z.-W."/>
        </authorList>
    </citation>
    <scope>NUCLEOTIDE SEQUENCE [LARGE SCALE GENOMIC DNA]</scope>
    <source>
        <strain evidence="3 4">8A47</strain>
    </source>
</reference>
<organism evidence="3 4">
    <name type="scientific">Rhodohalobacter mucosus</name>
    <dbReference type="NCBI Taxonomy" id="2079485"/>
    <lineage>
        <taxon>Bacteria</taxon>
        <taxon>Pseudomonadati</taxon>
        <taxon>Balneolota</taxon>
        <taxon>Balneolia</taxon>
        <taxon>Balneolales</taxon>
        <taxon>Balneolaceae</taxon>
        <taxon>Rhodohalobacter</taxon>
    </lineage>
</organism>
<evidence type="ECO:0000313" key="4">
    <source>
        <dbReference type="Proteomes" id="UP000245533"/>
    </source>
</evidence>
<dbReference type="InterPro" id="IPR014729">
    <property type="entry name" value="Rossmann-like_a/b/a_fold"/>
</dbReference>
<comment type="similarity">
    <text evidence="1">Belongs to the universal stress protein A family.</text>
</comment>
<evidence type="ECO:0000259" key="2">
    <source>
        <dbReference type="Pfam" id="PF00582"/>
    </source>
</evidence>
<dbReference type="InterPro" id="IPR006016">
    <property type="entry name" value="UspA"/>
</dbReference>
<keyword evidence="4" id="KW-1185">Reference proteome</keyword>
<dbReference type="EMBL" id="QGGB01000002">
    <property type="protein sequence ID" value="PWN07889.1"/>
    <property type="molecule type" value="Genomic_DNA"/>
</dbReference>
<evidence type="ECO:0000256" key="1">
    <source>
        <dbReference type="ARBA" id="ARBA00008791"/>
    </source>
</evidence>
<name>A0A316TWW3_9BACT</name>
<dbReference type="SUPFAM" id="SSF52402">
    <property type="entry name" value="Adenine nucleotide alpha hydrolases-like"/>
    <property type="match status" value="2"/>
</dbReference>
<feature type="domain" description="UspA" evidence="2">
    <location>
        <begin position="14"/>
        <end position="146"/>
    </location>
</feature>
<feature type="domain" description="UspA" evidence="2">
    <location>
        <begin position="173"/>
        <end position="308"/>
    </location>
</feature>
<protein>
    <recommendedName>
        <fullName evidence="2">UspA domain-containing protein</fullName>
    </recommendedName>
</protein>
<evidence type="ECO:0000313" key="3">
    <source>
        <dbReference type="EMBL" id="PWN07889.1"/>
    </source>
</evidence>
<proteinExistence type="inferred from homology"/>
<accession>A0A316TWW3</accession>
<dbReference type="PANTHER" id="PTHR46268:SF26">
    <property type="entry name" value="UNIVERSAL STRESS PROTEIN MJ0577"/>
    <property type="match status" value="1"/>
</dbReference>
<dbReference type="PRINTS" id="PR01438">
    <property type="entry name" value="UNVRSLSTRESS"/>
</dbReference>
<dbReference type="CDD" id="cd00293">
    <property type="entry name" value="USP-like"/>
    <property type="match status" value="2"/>
</dbReference>
<dbReference type="Proteomes" id="UP000245533">
    <property type="component" value="Unassembled WGS sequence"/>
</dbReference>
<comment type="caution">
    <text evidence="3">The sequence shown here is derived from an EMBL/GenBank/DDBJ whole genome shotgun (WGS) entry which is preliminary data.</text>
</comment>
<dbReference type="InterPro" id="IPR006015">
    <property type="entry name" value="Universal_stress_UspA"/>
</dbReference>
<dbReference type="Pfam" id="PF00582">
    <property type="entry name" value="Usp"/>
    <property type="match status" value="2"/>
</dbReference>